<evidence type="ECO:0000259" key="1">
    <source>
        <dbReference type="PROSITE" id="PS51459"/>
    </source>
</evidence>
<dbReference type="AlphaFoldDB" id="A0A1H3KXY1"/>
<dbReference type="GO" id="GO:0016301">
    <property type="term" value="F:kinase activity"/>
    <property type="evidence" value="ECO:0007669"/>
    <property type="project" value="InterPro"/>
</dbReference>
<dbReference type="OrthoDB" id="9802752at2"/>
<dbReference type="PANTHER" id="PTHR39426:SF1">
    <property type="entry name" value="HOMOLOGY TO DEATH-ON-CURING PROTEIN OF PHAGE P1"/>
    <property type="match status" value="1"/>
</dbReference>
<evidence type="ECO:0000313" key="3">
    <source>
        <dbReference type="Proteomes" id="UP000198891"/>
    </source>
</evidence>
<dbReference type="EMBL" id="FNPZ01000001">
    <property type="protein sequence ID" value="SDY57023.1"/>
    <property type="molecule type" value="Genomic_DNA"/>
</dbReference>
<dbReference type="NCBIfam" id="TIGR01550">
    <property type="entry name" value="DOC_P1"/>
    <property type="match status" value="1"/>
</dbReference>
<dbReference type="PROSITE" id="PS51459">
    <property type="entry name" value="FIDO"/>
    <property type="match status" value="1"/>
</dbReference>
<accession>A0A1H3KXY1</accession>
<dbReference type="RefSeq" id="WP_092548916.1">
    <property type="nucleotide sequence ID" value="NZ_FNPZ01000001.1"/>
</dbReference>
<dbReference type="InterPro" id="IPR003812">
    <property type="entry name" value="Fido"/>
</dbReference>
<evidence type="ECO:0000313" key="2">
    <source>
        <dbReference type="EMBL" id="SDY57023.1"/>
    </source>
</evidence>
<feature type="domain" description="Fido" evidence="1">
    <location>
        <begin position="5"/>
        <end position="117"/>
    </location>
</feature>
<dbReference type="InterPro" id="IPR053737">
    <property type="entry name" value="Type_II_TA_Toxin"/>
</dbReference>
<dbReference type="Proteomes" id="UP000198891">
    <property type="component" value="Unassembled WGS sequence"/>
</dbReference>
<dbReference type="Gene3D" id="1.20.120.1870">
    <property type="entry name" value="Fic/DOC protein, Fido domain"/>
    <property type="match status" value="1"/>
</dbReference>
<protein>
    <submittedName>
        <fullName evidence="2">Death on curing protein</fullName>
    </submittedName>
</protein>
<reference evidence="2 3" key="1">
    <citation type="submission" date="2016-10" db="EMBL/GenBank/DDBJ databases">
        <authorList>
            <person name="de Groot N.N."/>
        </authorList>
    </citation>
    <scope>NUCLEOTIDE SEQUENCE [LARGE SCALE GENOMIC DNA]</scope>
    <source>
        <strain evidence="2 3">CGMCC 4.3491</strain>
    </source>
</reference>
<dbReference type="STRING" id="381665.SAMN05216554_0746"/>
<organism evidence="2 3">
    <name type="scientific">Herbiconiux ginsengi</name>
    <dbReference type="NCBI Taxonomy" id="381665"/>
    <lineage>
        <taxon>Bacteria</taxon>
        <taxon>Bacillati</taxon>
        <taxon>Actinomycetota</taxon>
        <taxon>Actinomycetes</taxon>
        <taxon>Micrococcales</taxon>
        <taxon>Microbacteriaceae</taxon>
        <taxon>Herbiconiux</taxon>
    </lineage>
</organism>
<name>A0A1H3KXY1_9MICO</name>
<dbReference type="PANTHER" id="PTHR39426">
    <property type="entry name" value="HOMOLOGY TO DEATH-ON-CURING PROTEIN OF PHAGE P1"/>
    <property type="match status" value="1"/>
</dbReference>
<sequence>MTEYLNLEDALQLVERFGFVVRDLGLLESALARPSSEFAGVETYASLELKCAALLESVVRNHALLDGNKRTGWTAMVLTLWINGFQHDFATDDAFDLVLGVARGEIALSQSAELIAQHRVTR</sequence>
<dbReference type="InterPro" id="IPR006440">
    <property type="entry name" value="Doc"/>
</dbReference>
<dbReference type="Pfam" id="PF02661">
    <property type="entry name" value="Fic"/>
    <property type="match status" value="1"/>
</dbReference>
<proteinExistence type="predicted"/>
<keyword evidence="3" id="KW-1185">Reference proteome</keyword>
<gene>
    <name evidence="2" type="ORF">SAMN05216554_0746</name>
</gene>